<gene>
    <name evidence="1" type="ORF">TELCIR_14968</name>
</gene>
<sequence length="134" mass="15398">MFSDIFCIRRFLYSISFMMKNAASYKCDTDDFETECTHLGLPPEHGKMLGRVYASNLDVLKQYVKNSIPKEPALESVVVLEENTPSPALRYSRNGKMTVCQLTSDQLCAMRSVKNNNSLDMDFVWDMIKSKFME</sequence>
<dbReference type="Pfam" id="PF21672">
    <property type="entry name" value="COMM_HN"/>
    <property type="match status" value="1"/>
</dbReference>
<reference evidence="1 2" key="1">
    <citation type="submission" date="2015-09" db="EMBL/GenBank/DDBJ databases">
        <title>Draft genome of the parasitic nematode Teladorsagia circumcincta isolate WARC Sus (inbred).</title>
        <authorList>
            <person name="Mitreva M."/>
        </authorList>
    </citation>
    <scope>NUCLEOTIDE SEQUENCE [LARGE SCALE GENOMIC DNA]</scope>
    <source>
        <strain evidence="1 2">S</strain>
    </source>
</reference>
<dbReference type="AlphaFoldDB" id="A0A2G9TZG6"/>
<evidence type="ECO:0000313" key="2">
    <source>
        <dbReference type="Proteomes" id="UP000230423"/>
    </source>
</evidence>
<organism evidence="1 2">
    <name type="scientific">Teladorsagia circumcincta</name>
    <name type="common">Brown stomach worm</name>
    <name type="synonym">Ostertagia circumcincta</name>
    <dbReference type="NCBI Taxonomy" id="45464"/>
    <lineage>
        <taxon>Eukaryota</taxon>
        <taxon>Metazoa</taxon>
        <taxon>Ecdysozoa</taxon>
        <taxon>Nematoda</taxon>
        <taxon>Chromadorea</taxon>
        <taxon>Rhabditida</taxon>
        <taxon>Rhabditina</taxon>
        <taxon>Rhabditomorpha</taxon>
        <taxon>Strongyloidea</taxon>
        <taxon>Trichostrongylidae</taxon>
        <taxon>Teladorsagia</taxon>
    </lineage>
</organism>
<accession>A0A2G9TZG6</accession>
<protein>
    <submittedName>
        <fullName evidence="1">Uncharacterized protein</fullName>
    </submittedName>
</protein>
<dbReference type="EMBL" id="KZ350913">
    <property type="protein sequence ID" value="PIO63431.1"/>
    <property type="molecule type" value="Genomic_DNA"/>
</dbReference>
<name>A0A2G9TZG6_TELCI</name>
<evidence type="ECO:0000313" key="1">
    <source>
        <dbReference type="EMBL" id="PIO63431.1"/>
    </source>
</evidence>
<dbReference type="Proteomes" id="UP000230423">
    <property type="component" value="Unassembled WGS sequence"/>
</dbReference>
<proteinExistence type="predicted"/>
<keyword evidence="2" id="KW-1185">Reference proteome</keyword>
<dbReference type="OrthoDB" id="284322at2759"/>